<keyword evidence="2" id="KW-1133">Transmembrane helix</keyword>
<feature type="region of interest" description="Disordered" evidence="1">
    <location>
        <begin position="1"/>
        <end position="23"/>
    </location>
</feature>
<dbReference type="Gene3D" id="2.60.110.10">
    <property type="entry name" value="Thaumatin"/>
    <property type="match status" value="1"/>
</dbReference>
<accession>A0A2P5KCZ9</accession>
<evidence type="ECO:0000259" key="3">
    <source>
        <dbReference type="PROSITE" id="PS52006"/>
    </source>
</evidence>
<proteinExistence type="predicted"/>
<protein>
    <submittedName>
        <fullName evidence="4">Beta-1,3-glucanase</fullName>
    </submittedName>
</protein>
<dbReference type="OrthoDB" id="9758603at2"/>
<dbReference type="Proteomes" id="UP000243096">
    <property type="component" value="Unassembled WGS sequence"/>
</dbReference>
<evidence type="ECO:0000256" key="1">
    <source>
        <dbReference type="SAM" id="MobiDB-lite"/>
    </source>
</evidence>
<evidence type="ECO:0000313" key="4">
    <source>
        <dbReference type="EMBL" id="PPB84588.1"/>
    </source>
</evidence>
<keyword evidence="2" id="KW-0812">Transmembrane</keyword>
<name>A0A2P5KCZ9_9BURK</name>
<reference evidence="4 5" key="1">
    <citation type="submission" date="2018-01" db="EMBL/GenBank/DDBJ databases">
        <title>Genomic Encyclopedia of Type Strains, Phase III (KMG-III): the genomes of soil and plant-associated and newly described type strains.</title>
        <authorList>
            <person name="Whitman W."/>
        </authorList>
    </citation>
    <scope>NUCLEOTIDE SEQUENCE [LARGE SCALE GENOMIC DNA]</scope>
    <source>
        <strain evidence="4 5">HKI456</strain>
    </source>
</reference>
<feature type="domain" description="GH64" evidence="3">
    <location>
        <begin position="85"/>
        <end position="519"/>
    </location>
</feature>
<gene>
    <name evidence="4" type="ORF">B0O95_103281</name>
</gene>
<dbReference type="PROSITE" id="PS52006">
    <property type="entry name" value="GH64"/>
    <property type="match status" value="1"/>
</dbReference>
<feature type="transmembrane region" description="Helical" evidence="2">
    <location>
        <begin position="30"/>
        <end position="50"/>
    </location>
</feature>
<dbReference type="InterPro" id="IPR032477">
    <property type="entry name" value="Glyco_hydro_64"/>
</dbReference>
<keyword evidence="2" id="KW-0472">Membrane</keyword>
<dbReference type="AlphaFoldDB" id="A0A2P5KCZ9"/>
<evidence type="ECO:0000256" key="2">
    <source>
        <dbReference type="SAM" id="Phobius"/>
    </source>
</evidence>
<evidence type="ECO:0000313" key="5">
    <source>
        <dbReference type="Proteomes" id="UP000243096"/>
    </source>
</evidence>
<dbReference type="EMBL" id="PRDW01000003">
    <property type="protein sequence ID" value="PPB84588.1"/>
    <property type="molecule type" value="Genomic_DNA"/>
</dbReference>
<sequence length="520" mass="55841">MVFSSKGRHRKAGTQVASPAGRVDRKRRSVVQLGALAASVGVGVATTALVGGNTPIGGLGGGGSGSGESARLPVSIKDASHDTGTGSMTTVLLVFPDHFSFRPDEIFVAVLGCAPWAPDVFGYVDPVRGTFHPTGSAADFRLDSATMTFSVSALRRDGGQSLTLTIPPLASGRVYFAFGRGFDAMPPFGAGGPSNGADNPVLYDKFELHTADHPNFKLTNADFWSVPFTISAIDANTETRRVVGYPHRRADMIAAFDSIPVSDAAEPFGNSSIFKALRVSASDGRLTRILSPKQARFADWGGDDATRLALAQRFTHFWDRYVNELCWRPNRRFSFYGKDLADKRVFYGRVAPDGMTLSLFTDAAYTVPYRVPTLPRPSARWGQPDYSPADGDPSLFHNTDSSVGPIDWGFLLAGNAGAQAGDGAHWASDPAAIAIAMSICRGVMHLDDGCVSWIDPARFYNGAGDGVDTPRMPIFWYAKLLHAFGIDARAYAFSHDDVYGTDPAVYFGGRPELIVQFGQM</sequence>
<dbReference type="Pfam" id="PF16483">
    <property type="entry name" value="Glyco_hydro_64"/>
    <property type="match status" value="1"/>
</dbReference>
<feature type="compositionally biased region" description="Basic residues" evidence="1">
    <location>
        <begin position="1"/>
        <end position="12"/>
    </location>
</feature>
<dbReference type="RefSeq" id="WP_104076839.1">
    <property type="nucleotide sequence ID" value="NZ_CP062178.1"/>
</dbReference>
<comment type="caution">
    <text evidence="4">The sequence shown here is derived from an EMBL/GenBank/DDBJ whole genome shotgun (WGS) entry which is preliminary data.</text>
</comment>
<organism evidence="4 5">
    <name type="scientific">Mycetohabitans endofungorum</name>
    <dbReference type="NCBI Taxonomy" id="417203"/>
    <lineage>
        <taxon>Bacteria</taxon>
        <taxon>Pseudomonadati</taxon>
        <taxon>Pseudomonadota</taxon>
        <taxon>Betaproteobacteria</taxon>
        <taxon>Burkholderiales</taxon>
        <taxon>Burkholderiaceae</taxon>
        <taxon>Mycetohabitans</taxon>
    </lineage>
</organism>
<dbReference type="InterPro" id="IPR037176">
    <property type="entry name" value="Osmotin/thaumatin-like_sf"/>
</dbReference>
<keyword evidence="5" id="KW-1185">Reference proteome</keyword>